<evidence type="ECO:0000256" key="2">
    <source>
        <dbReference type="ARBA" id="ARBA00010742"/>
    </source>
</evidence>
<evidence type="ECO:0000313" key="6">
    <source>
        <dbReference type="Proteomes" id="UP000566813"/>
    </source>
</evidence>
<gene>
    <name evidence="5" type="ORF">H7F51_07175</name>
</gene>
<dbReference type="Proteomes" id="UP000566813">
    <property type="component" value="Unassembled WGS sequence"/>
</dbReference>
<dbReference type="EMBL" id="JACLAW010000004">
    <property type="protein sequence ID" value="MBC2665296.1"/>
    <property type="molecule type" value="Genomic_DNA"/>
</dbReference>
<evidence type="ECO:0000313" key="5">
    <source>
        <dbReference type="EMBL" id="MBC2665296.1"/>
    </source>
</evidence>
<dbReference type="Pfam" id="PF09084">
    <property type="entry name" value="NMT1"/>
    <property type="match status" value="1"/>
</dbReference>
<dbReference type="SUPFAM" id="SSF53850">
    <property type="entry name" value="Periplasmic binding protein-like II"/>
    <property type="match status" value="1"/>
</dbReference>
<dbReference type="GO" id="GO:0042597">
    <property type="term" value="C:periplasmic space"/>
    <property type="evidence" value="ECO:0007669"/>
    <property type="project" value="UniProtKB-SubCell"/>
</dbReference>
<organism evidence="5 6">
    <name type="scientific">Novosphingobium flavum</name>
    <dbReference type="NCBI Taxonomy" id="1778672"/>
    <lineage>
        <taxon>Bacteria</taxon>
        <taxon>Pseudomonadati</taxon>
        <taxon>Pseudomonadota</taxon>
        <taxon>Alphaproteobacteria</taxon>
        <taxon>Sphingomonadales</taxon>
        <taxon>Sphingomonadaceae</taxon>
        <taxon>Novosphingobium</taxon>
    </lineage>
</organism>
<dbReference type="AlphaFoldDB" id="A0A7X1FQW0"/>
<sequence length="315" mass="33577">MGADIRVVDAGGTHERVTIELMRRLRLFERVGLSVERTLVTNGGEAVDLLLGGKADAALQVGFGPALAAIADGAPLRVVAGANLLTVHAIYARDPAIRSLADLAGRRVGVGALGALTHQLAVAALRKQGLDPGAVEFVTIGNSAAIFRHLLEDRIDAGFGESEVFHDQARYGVHALADAVLWRELPDFPNQASFATLAALGERREALVRVLAAHALLYRALHHGPAEDYLAAWAAALPEFPAAEGAVQLAFYRENRPFAEDLRLPEPSVAMLQRLNLAMGRQQAVLPFAALADMSLAAEACALADHIEQTCENRT</sequence>
<comment type="similarity">
    <text evidence="2">Belongs to the bacterial solute-binding protein SsuA/TauA family.</text>
</comment>
<keyword evidence="3" id="KW-0732">Signal</keyword>
<evidence type="ECO:0000256" key="1">
    <source>
        <dbReference type="ARBA" id="ARBA00004418"/>
    </source>
</evidence>
<dbReference type="RefSeq" id="WP_185663549.1">
    <property type="nucleotide sequence ID" value="NZ_JACLAW010000004.1"/>
</dbReference>
<feature type="domain" description="SsuA/THI5-like" evidence="4">
    <location>
        <begin position="28"/>
        <end position="221"/>
    </location>
</feature>
<dbReference type="PANTHER" id="PTHR30024">
    <property type="entry name" value="ALIPHATIC SULFONATES-BINDING PROTEIN-RELATED"/>
    <property type="match status" value="1"/>
</dbReference>
<comment type="subcellular location">
    <subcellularLocation>
        <location evidence="1">Periplasm</location>
    </subcellularLocation>
</comment>
<name>A0A7X1FQW0_9SPHN</name>
<evidence type="ECO:0000259" key="4">
    <source>
        <dbReference type="Pfam" id="PF09084"/>
    </source>
</evidence>
<evidence type="ECO:0000256" key="3">
    <source>
        <dbReference type="ARBA" id="ARBA00022729"/>
    </source>
</evidence>
<proteinExistence type="inferred from homology"/>
<comment type="caution">
    <text evidence="5">The sequence shown here is derived from an EMBL/GenBank/DDBJ whole genome shotgun (WGS) entry which is preliminary data.</text>
</comment>
<protein>
    <submittedName>
        <fullName evidence="5">ABC transporter substrate-binding protein</fullName>
    </submittedName>
</protein>
<dbReference type="Gene3D" id="3.40.190.10">
    <property type="entry name" value="Periplasmic binding protein-like II"/>
    <property type="match status" value="2"/>
</dbReference>
<accession>A0A7X1FQW0</accession>
<keyword evidence="6" id="KW-1185">Reference proteome</keyword>
<dbReference type="InterPro" id="IPR015168">
    <property type="entry name" value="SsuA/THI5"/>
</dbReference>
<reference evidence="5 6" key="1">
    <citation type="submission" date="2020-08" db="EMBL/GenBank/DDBJ databases">
        <title>The genome sequence of type strain Novosphingobium flavum NBRC 111647.</title>
        <authorList>
            <person name="Liu Y."/>
        </authorList>
    </citation>
    <scope>NUCLEOTIDE SEQUENCE [LARGE SCALE GENOMIC DNA]</scope>
    <source>
        <strain evidence="5 6">NBRC 111647</strain>
    </source>
</reference>
<dbReference type="PANTHER" id="PTHR30024:SF47">
    <property type="entry name" value="TAURINE-BINDING PERIPLASMIC PROTEIN"/>
    <property type="match status" value="1"/>
</dbReference>